<protein>
    <submittedName>
        <fullName evidence="8">Peptide ABC transporter substrate-binding protein</fullName>
    </submittedName>
</protein>
<dbReference type="GO" id="GO:0030288">
    <property type="term" value="C:outer membrane-bounded periplasmic space"/>
    <property type="evidence" value="ECO:0007669"/>
    <property type="project" value="UniProtKB-ARBA"/>
</dbReference>
<keyword evidence="5" id="KW-0653">Protein transport</keyword>
<keyword evidence="3" id="KW-0813">Transport</keyword>
<dbReference type="Gene3D" id="3.40.190.10">
    <property type="entry name" value="Periplasmic binding protein-like II"/>
    <property type="match status" value="1"/>
</dbReference>
<dbReference type="PANTHER" id="PTHR30290">
    <property type="entry name" value="PERIPLASMIC BINDING COMPONENT OF ABC TRANSPORTER"/>
    <property type="match status" value="1"/>
</dbReference>
<dbReference type="CDD" id="cd08504">
    <property type="entry name" value="PBP2_OppA"/>
    <property type="match status" value="1"/>
</dbReference>
<evidence type="ECO:0000256" key="2">
    <source>
        <dbReference type="ARBA" id="ARBA00005695"/>
    </source>
</evidence>
<evidence type="ECO:0000256" key="5">
    <source>
        <dbReference type="ARBA" id="ARBA00022856"/>
    </source>
</evidence>
<dbReference type="SUPFAM" id="SSF53850">
    <property type="entry name" value="Periplasmic binding protein-like II"/>
    <property type="match status" value="1"/>
</dbReference>
<proteinExistence type="inferred from homology"/>
<dbReference type="PIRSF" id="PIRSF002741">
    <property type="entry name" value="MppA"/>
    <property type="match status" value="1"/>
</dbReference>
<evidence type="ECO:0000313" key="9">
    <source>
        <dbReference type="Proteomes" id="UP000310506"/>
    </source>
</evidence>
<dbReference type="Proteomes" id="UP000310506">
    <property type="component" value="Unassembled WGS sequence"/>
</dbReference>
<dbReference type="Pfam" id="PF00496">
    <property type="entry name" value="SBP_bac_5"/>
    <property type="match status" value="1"/>
</dbReference>
<evidence type="ECO:0000259" key="7">
    <source>
        <dbReference type="Pfam" id="PF00496"/>
    </source>
</evidence>
<sequence length="548" mass="60949">MKKNILLLSTVAATLLLASCGTVKSGTATTANKEKGAVSQKVVVSTPAPISTIDTTQTTDKNTFTMVQHLFEGLVRFDKDTQIVPGIAETYEVSEDGLTYTFKLRADAKWSNGDTITSKDFAYAWKRLVDPKTQGPNSYLLDNVVNSKDIREGKAAIDTLGIKTPDDATFIVELRTAQPSFLSVAAIGWLAPQSEQFVQEHAKKYGTTSSDTLYNGAFVLDNWDGTSDTWTLKKNKNYYDKNKVKLDEVEVQTIKEETTGISLYQEGSLDLVRISGQNVAEYKEDPGYTNYQDVANVFLDFNKEDSKPLANQDLRRAIALSIDKKTLAESVLADGSKALDGLVPRKLYQNPETKEDFRAYSGKYLTYNVKTAKTSWQKAQKELGDKVTLNLLAADSDEGKKVAEYIKGQVEENLNGLTLKVSLQPRNNVNQARADKNYELSLSGWIAGSSELDSYFNLYATGSAYNYGNYSNQTYDKLTVAAKEEHANHANEQFTDYKQAEEQLLEKDVAQVPIYQSASNYLVSPTLKNIEYPSYGGYFILRNAEKKN</sequence>
<dbReference type="OrthoDB" id="2255988at2"/>
<feature type="signal peptide" evidence="6">
    <location>
        <begin position="1"/>
        <end position="18"/>
    </location>
</feature>
<comment type="similarity">
    <text evidence="2">Belongs to the bacterial solute-binding protein 5 family.</text>
</comment>
<dbReference type="InterPro" id="IPR030678">
    <property type="entry name" value="Peptide/Ni-bd"/>
</dbReference>
<evidence type="ECO:0000256" key="3">
    <source>
        <dbReference type="ARBA" id="ARBA00022448"/>
    </source>
</evidence>
<feature type="chain" id="PRO_5038895949" evidence="6">
    <location>
        <begin position="19"/>
        <end position="548"/>
    </location>
</feature>
<evidence type="ECO:0000313" key="8">
    <source>
        <dbReference type="EMBL" id="THB62274.1"/>
    </source>
</evidence>
<dbReference type="FunFam" id="3.90.76.10:FF:000001">
    <property type="entry name" value="Oligopeptide ABC transporter substrate-binding protein"/>
    <property type="match status" value="1"/>
</dbReference>
<dbReference type="Gene3D" id="3.90.76.10">
    <property type="entry name" value="Dipeptide-binding Protein, Domain 1"/>
    <property type="match status" value="1"/>
</dbReference>
<keyword evidence="5" id="KW-0571">Peptide transport</keyword>
<dbReference type="GO" id="GO:0043190">
    <property type="term" value="C:ATP-binding cassette (ABC) transporter complex"/>
    <property type="evidence" value="ECO:0007669"/>
    <property type="project" value="InterPro"/>
</dbReference>
<evidence type="ECO:0000256" key="1">
    <source>
        <dbReference type="ARBA" id="ARBA00004196"/>
    </source>
</evidence>
<dbReference type="AlphaFoldDB" id="A0A4S3B540"/>
<keyword evidence="9" id="KW-1185">Reference proteome</keyword>
<name>A0A4S3B540_9ENTE</name>
<dbReference type="PANTHER" id="PTHR30290:SF10">
    <property type="entry name" value="PERIPLASMIC OLIGOPEPTIDE-BINDING PROTEIN-RELATED"/>
    <property type="match status" value="1"/>
</dbReference>
<keyword evidence="4 6" id="KW-0732">Signal</keyword>
<dbReference type="FunFam" id="3.10.105.10:FF:000001">
    <property type="entry name" value="Oligopeptide ABC transporter, oligopeptide-binding protein"/>
    <property type="match status" value="1"/>
</dbReference>
<comment type="subcellular location">
    <subcellularLocation>
        <location evidence="1">Cell envelope</location>
    </subcellularLocation>
</comment>
<dbReference type="InterPro" id="IPR039424">
    <property type="entry name" value="SBP_5"/>
</dbReference>
<reference evidence="8 9" key="1">
    <citation type="submission" date="2019-01" db="EMBL/GenBank/DDBJ databases">
        <title>Vagococcus silagei sp. nov. isolated from brewer's grain.</title>
        <authorList>
            <person name="Guu J.-R."/>
        </authorList>
    </citation>
    <scope>NUCLEOTIDE SEQUENCE [LARGE SCALE GENOMIC DNA]</scope>
    <source>
        <strain evidence="8 9">2B-2</strain>
    </source>
</reference>
<gene>
    <name evidence="8" type="ORF">ESZ54_00215</name>
</gene>
<dbReference type="RefSeq" id="WP_136135660.1">
    <property type="nucleotide sequence ID" value="NZ_SDGV01000001.1"/>
</dbReference>
<accession>A0A4S3B540</accession>
<dbReference type="EMBL" id="SDGV01000001">
    <property type="protein sequence ID" value="THB62274.1"/>
    <property type="molecule type" value="Genomic_DNA"/>
</dbReference>
<dbReference type="InterPro" id="IPR000914">
    <property type="entry name" value="SBP_5_dom"/>
</dbReference>
<dbReference type="Gene3D" id="3.10.105.10">
    <property type="entry name" value="Dipeptide-binding Protein, Domain 3"/>
    <property type="match status" value="1"/>
</dbReference>
<dbReference type="GO" id="GO:1904680">
    <property type="term" value="F:peptide transmembrane transporter activity"/>
    <property type="evidence" value="ECO:0007669"/>
    <property type="project" value="TreeGrafter"/>
</dbReference>
<dbReference type="PROSITE" id="PS51257">
    <property type="entry name" value="PROKAR_LIPOPROTEIN"/>
    <property type="match status" value="1"/>
</dbReference>
<evidence type="ECO:0000256" key="4">
    <source>
        <dbReference type="ARBA" id="ARBA00022729"/>
    </source>
</evidence>
<dbReference type="GO" id="GO:0015833">
    <property type="term" value="P:peptide transport"/>
    <property type="evidence" value="ECO:0007669"/>
    <property type="project" value="UniProtKB-KW"/>
</dbReference>
<feature type="domain" description="Solute-binding protein family 5" evidence="7">
    <location>
        <begin position="82"/>
        <end position="465"/>
    </location>
</feature>
<organism evidence="8 9">
    <name type="scientific">Vagococcus silagei</name>
    <dbReference type="NCBI Taxonomy" id="2508885"/>
    <lineage>
        <taxon>Bacteria</taxon>
        <taxon>Bacillati</taxon>
        <taxon>Bacillota</taxon>
        <taxon>Bacilli</taxon>
        <taxon>Lactobacillales</taxon>
        <taxon>Enterococcaceae</taxon>
        <taxon>Vagococcus</taxon>
    </lineage>
</organism>
<comment type="caution">
    <text evidence="8">The sequence shown here is derived from an EMBL/GenBank/DDBJ whole genome shotgun (WGS) entry which is preliminary data.</text>
</comment>
<evidence type="ECO:0000256" key="6">
    <source>
        <dbReference type="SAM" id="SignalP"/>
    </source>
</evidence>